<proteinExistence type="inferred from homology"/>
<dbReference type="PATRIC" id="fig|1286171.3.peg.1399"/>
<keyword evidence="3 11" id="KW-0808">Transferase</keyword>
<evidence type="ECO:0000256" key="6">
    <source>
        <dbReference type="ARBA" id="ARBA00022932"/>
    </source>
</evidence>
<dbReference type="InterPro" id="IPR010372">
    <property type="entry name" value="DNA_pol3_delta_N"/>
</dbReference>
<dbReference type="eggNOG" id="COG1466">
    <property type="taxonomic scope" value="Bacteria"/>
</dbReference>
<feature type="domain" description="DNA polymerase III delta N-terminal" evidence="9">
    <location>
        <begin position="19"/>
        <end position="141"/>
    </location>
</feature>
<keyword evidence="6 11" id="KW-0239">DNA-directed DNA polymerase</keyword>
<evidence type="ECO:0000259" key="10">
    <source>
        <dbReference type="Pfam" id="PF21694"/>
    </source>
</evidence>
<dbReference type="Pfam" id="PF06144">
    <property type="entry name" value="DNA_pol3_delta"/>
    <property type="match status" value="1"/>
</dbReference>
<evidence type="ECO:0000256" key="1">
    <source>
        <dbReference type="ARBA" id="ARBA00012417"/>
    </source>
</evidence>
<dbReference type="RefSeq" id="WP_025435727.1">
    <property type="nucleotide sequence ID" value="NZ_CP007452.1"/>
</dbReference>
<keyword evidence="4 11" id="KW-0548">Nucleotidyltransferase</keyword>
<evidence type="ECO:0000256" key="8">
    <source>
        <dbReference type="ARBA" id="ARBA00049244"/>
    </source>
</evidence>
<dbReference type="GO" id="GO:0009360">
    <property type="term" value="C:DNA polymerase III complex"/>
    <property type="evidence" value="ECO:0007669"/>
    <property type="project" value="InterPro"/>
</dbReference>
<accession>W8TFZ2</accession>
<evidence type="ECO:0000256" key="3">
    <source>
        <dbReference type="ARBA" id="ARBA00022679"/>
    </source>
</evidence>
<evidence type="ECO:0000256" key="2">
    <source>
        <dbReference type="ARBA" id="ARBA00017703"/>
    </source>
</evidence>
<dbReference type="SUPFAM" id="SSF52540">
    <property type="entry name" value="P-loop containing nucleoside triphosphate hydrolases"/>
    <property type="match status" value="1"/>
</dbReference>
<dbReference type="AlphaFoldDB" id="W8TFZ2"/>
<organism evidence="11 12">
    <name type="scientific">Peptoclostridium acidaminophilum DSM 3953</name>
    <dbReference type="NCBI Taxonomy" id="1286171"/>
    <lineage>
        <taxon>Bacteria</taxon>
        <taxon>Bacillati</taxon>
        <taxon>Bacillota</taxon>
        <taxon>Clostridia</taxon>
        <taxon>Peptostreptococcales</taxon>
        <taxon>Peptoclostridiaceae</taxon>
        <taxon>Peptoclostridium</taxon>
    </lineage>
</organism>
<sequence length="345" mass="38964">MQLKDMNRQIEENRIKPAYLLYGREVYIIEEIIHKLKSTLIKDFAEFNMAILDGSETSLSKIKEACETLPFMDQRRLVLVKETELLKGKRKIFSEEQEAELIEYLASIPQTTVLVFSVHGDIDGRRKLAKAFTKLGTSLDCDKLRGNELISWAKAQFESRNMIISISDIVYFLKLSDYESKNSQKTLQDIENEMMKICSYISPGNEVTKASIEKLAAVSLENDIFKLIDCIGKKQAAEAIKIFDEMTVQGTSAMMVLSMIARQLRLMLQTRELKEAGYSPKQIAQKLEIHPFVAGKALSEGTAFSGNQVSRAIDECAQTDLNIKSGLIGERMGIEILIAELCLKK</sequence>
<dbReference type="Gene3D" id="1.10.8.60">
    <property type="match status" value="1"/>
</dbReference>
<protein>
    <recommendedName>
        <fullName evidence="2">DNA polymerase III subunit delta</fullName>
        <ecNumber evidence="1">2.7.7.7</ecNumber>
    </recommendedName>
</protein>
<dbReference type="GO" id="GO:0003677">
    <property type="term" value="F:DNA binding"/>
    <property type="evidence" value="ECO:0007669"/>
    <property type="project" value="InterPro"/>
</dbReference>
<dbReference type="GO" id="GO:0006261">
    <property type="term" value="P:DNA-templated DNA replication"/>
    <property type="evidence" value="ECO:0007669"/>
    <property type="project" value="TreeGrafter"/>
</dbReference>
<dbReference type="SUPFAM" id="SSF48019">
    <property type="entry name" value="post-AAA+ oligomerization domain-like"/>
    <property type="match status" value="1"/>
</dbReference>
<dbReference type="InterPro" id="IPR027417">
    <property type="entry name" value="P-loop_NTPase"/>
</dbReference>
<reference evidence="11 12" key="1">
    <citation type="journal article" date="2014" name="Genome Announc.">
        <title>Complete Genome Sequence of Amino Acid-Utilizing Eubacterium acidaminophilum al-2 (DSM 3953).</title>
        <authorList>
            <person name="Poehlein A."/>
            <person name="Andreesen J.R."/>
            <person name="Daniel R."/>
        </authorList>
    </citation>
    <scope>NUCLEOTIDE SEQUENCE [LARGE SCALE GENOMIC DNA]</scope>
    <source>
        <strain evidence="11 12">DSM 3953</strain>
    </source>
</reference>
<comment type="catalytic activity">
    <reaction evidence="8">
        <text>DNA(n) + a 2'-deoxyribonucleoside 5'-triphosphate = DNA(n+1) + diphosphate</text>
        <dbReference type="Rhea" id="RHEA:22508"/>
        <dbReference type="Rhea" id="RHEA-COMP:17339"/>
        <dbReference type="Rhea" id="RHEA-COMP:17340"/>
        <dbReference type="ChEBI" id="CHEBI:33019"/>
        <dbReference type="ChEBI" id="CHEBI:61560"/>
        <dbReference type="ChEBI" id="CHEBI:173112"/>
        <dbReference type="EC" id="2.7.7.7"/>
    </reaction>
</comment>
<dbReference type="NCBIfam" id="TIGR01128">
    <property type="entry name" value="holA"/>
    <property type="match status" value="1"/>
</dbReference>
<dbReference type="Gene3D" id="3.40.50.300">
    <property type="entry name" value="P-loop containing nucleotide triphosphate hydrolases"/>
    <property type="match status" value="1"/>
</dbReference>
<dbReference type="EMBL" id="CP007452">
    <property type="protein sequence ID" value="AHM56743.1"/>
    <property type="molecule type" value="Genomic_DNA"/>
</dbReference>
<dbReference type="InterPro" id="IPR005790">
    <property type="entry name" value="DNA_polIII_delta"/>
</dbReference>
<comment type="similarity">
    <text evidence="7">Belongs to the DNA polymerase HolA subunit family.</text>
</comment>
<dbReference type="Proteomes" id="UP000019591">
    <property type="component" value="Chromosome"/>
</dbReference>
<name>W8TFZ2_PEPAC</name>
<evidence type="ECO:0000259" key="9">
    <source>
        <dbReference type="Pfam" id="PF06144"/>
    </source>
</evidence>
<gene>
    <name evidence="11" type="primary">holA</name>
    <name evidence="11" type="ORF">EAL2_c14480</name>
</gene>
<dbReference type="PANTHER" id="PTHR34388:SF1">
    <property type="entry name" value="DNA POLYMERASE III SUBUNIT DELTA"/>
    <property type="match status" value="1"/>
</dbReference>
<keyword evidence="5" id="KW-0235">DNA replication</keyword>
<dbReference type="KEGG" id="eac:EAL2_c14480"/>
<feature type="domain" description="DNA polymerase III delta subunit-like C-terminal" evidence="10">
    <location>
        <begin position="221"/>
        <end position="340"/>
    </location>
</feature>
<dbReference type="STRING" id="1286171.EAL2_c14480"/>
<dbReference type="HOGENOM" id="CLU_044694_2_2_9"/>
<dbReference type="PANTHER" id="PTHR34388">
    <property type="entry name" value="DNA POLYMERASE III SUBUNIT DELTA"/>
    <property type="match status" value="1"/>
</dbReference>
<dbReference type="Gene3D" id="1.20.272.10">
    <property type="match status" value="1"/>
</dbReference>
<dbReference type="GO" id="GO:0003887">
    <property type="term" value="F:DNA-directed DNA polymerase activity"/>
    <property type="evidence" value="ECO:0007669"/>
    <property type="project" value="UniProtKB-KW"/>
</dbReference>
<dbReference type="EC" id="2.7.7.7" evidence="1"/>
<dbReference type="Pfam" id="PF21694">
    <property type="entry name" value="DNA_pol3_delta_C"/>
    <property type="match status" value="1"/>
</dbReference>
<dbReference type="InterPro" id="IPR048466">
    <property type="entry name" value="DNA_pol3_delta-like_C"/>
</dbReference>
<keyword evidence="12" id="KW-1185">Reference proteome</keyword>
<evidence type="ECO:0000313" key="12">
    <source>
        <dbReference type="Proteomes" id="UP000019591"/>
    </source>
</evidence>
<dbReference type="InterPro" id="IPR008921">
    <property type="entry name" value="DNA_pol3_clamp-load_cplx_C"/>
</dbReference>
<evidence type="ECO:0000313" key="11">
    <source>
        <dbReference type="EMBL" id="AHM56743.1"/>
    </source>
</evidence>
<evidence type="ECO:0000256" key="4">
    <source>
        <dbReference type="ARBA" id="ARBA00022695"/>
    </source>
</evidence>
<evidence type="ECO:0000256" key="5">
    <source>
        <dbReference type="ARBA" id="ARBA00022705"/>
    </source>
</evidence>
<evidence type="ECO:0000256" key="7">
    <source>
        <dbReference type="ARBA" id="ARBA00034754"/>
    </source>
</evidence>